<name>A0A1C6VJY0_9ACTN</name>
<proteinExistence type="predicted"/>
<keyword evidence="2" id="KW-1185">Reference proteome</keyword>
<accession>A0A1C6VJY0</accession>
<gene>
    <name evidence="1" type="ORF">GA0070604_5743</name>
</gene>
<evidence type="ECO:0000313" key="2">
    <source>
        <dbReference type="Proteomes" id="UP000199696"/>
    </source>
</evidence>
<reference evidence="2" key="1">
    <citation type="submission" date="2016-06" db="EMBL/GenBank/DDBJ databases">
        <authorList>
            <person name="Varghese N."/>
            <person name="Submissions Spin"/>
        </authorList>
    </citation>
    <scope>NUCLEOTIDE SEQUENCE [LARGE SCALE GENOMIC DNA]</scope>
    <source>
        <strain evidence="2">DSM 44814</strain>
    </source>
</reference>
<dbReference type="STRING" id="227316.GA0070604_5743"/>
<organism evidence="1 2">
    <name type="scientific">Micromonospora eburnea</name>
    <dbReference type="NCBI Taxonomy" id="227316"/>
    <lineage>
        <taxon>Bacteria</taxon>
        <taxon>Bacillati</taxon>
        <taxon>Actinomycetota</taxon>
        <taxon>Actinomycetes</taxon>
        <taxon>Micromonosporales</taxon>
        <taxon>Micromonosporaceae</taxon>
        <taxon>Micromonospora</taxon>
    </lineage>
</organism>
<dbReference type="AlphaFoldDB" id="A0A1C6VJY0"/>
<dbReference type="RefSeq" id="WP_167363590.1">
    <property type="nucleotide sequence ID" value="NZ_FMHY01000002.1"/>
</dbReference>
<sequence length="58" mass="6273">MEMPAAFVTALNDVEFEFNSARSNAPVIPHVEKPRRTRAARAALSRGLIRAARAIGPA</sequence>
<dbReference type="EMBL" id="FMHY01000002">
    <property type="protein sequence ID" value="SCL66623.1"/>
    <property type="molecule type" value="Genomic_DNA"/>
</dbReference>
<evidence type="ECO:0000313" key="1">
    <source>
        <dbReference type="EMBL" id="SCL66623.1"/>
    </source>
</evidence>
<protein>
    <submittedName>
        <fullName evidence="1">Uncharacterized protein</fullName>
    </submittedName>
</protein>
<dbReference type="Proteomes" id="UP000199696">
    <property type="component" value="Unassembled WGS sequence"/>
</dbReference>